<dbReference type="OrthoDB" id="5915262at2"/>
<name>A0A4Q0YPA7_9GAMM</name>
<dbReference type="GO" id="GO:0016853">
    <property type="term" value="F:isomerase activity"/>
    <property type="evidence" value="ECO:0007669"/>
    <property type="project" value="UniProtKB-KW"/>
</dbReference>
<proteinExistence type="predicted"/>
<feature type="signal peptide" evidence="1">
    <location>
        <begin position="1"/>
        <end position="20"/>
    </location>
</feature>
<dbReference type="InterPro" id="IPR010858">
    <property type="entry name" value="DUF1481"/>
</dbReference>
<accession>A0A4Q0YPA7</accession>
<comment type="caution">
    <text evidence="2">The sequence shown here is derived from an EMBL/GenBank/DDBJ whole genome shotgun (WGS) entry which is preliminary data.</text>
</comment>
<dbReference type="Proteomes" id="UP000290287">
    <property type="component" value="Unassembled WGS sequence"/>
</dbReference>
<dbReference type="Pfam" id="PF07356">
    <property type="entry name" value="DUF1481"/>
    <property type="match status" value="1"/>
</dbReference>
<evidence type="ECO:0000256" key="1">
    <source>
        <dbReference type="SAM" id="SignalP"/>
    </source>
</evidence>
<sequence length="228" mass="25916">MIRKYIFTLLIFTFLFGCSSSDTIPGKRTTVTGSVSDQATRIYWLDTINDEPYQLTEKVSRGKLGWYDADYRWRSGVLRELLLTGQTLKNAQLVPLSVHIRYDTSGRAVYQKYRLDGDVLPLRTTELVTFAREATFSLESARTSAEAGVRFFQGYWSDGELTECETDKTKSLKFLPNFPRFVKQRLEMEDNFLAAVGSVGSERNLVSGIVALDDDGRDCIERPVIDFS</sequence>
<dbReference type="EMBL" id="PEIB01000022">
    <property type="protein sequence ID" value="RXJ72363.1"/>
    <property type="molecule type" value="Genomic_DNA"/>
</dbReference>
<protein>
    <submittedName>
        <fullName evidence="2">Peptidylprolyl isomerase</fullName>
    </submittedName>
</protein>
<keyword evidence="1" id="KW-0732">Signal</keyword>
<feature type="chain" id="PRO_5020704094" evidence="1">
    <location>
        <begin position="21"/>
        <end position="228"/>
    </location>
</feature>
<keyword evidence="3" id="KW-1185">Reference proteome</keyword>
<gene>
    <name evidence="2" type="ORF">CS022_16180</name>
</gene>
<reference evidence="2 3" key="1">
    <citation type="submission" date="2017-10" db="EMBL/GenBank/DDBJ databases">
        <title>Nyctiphanis sp. nov., isolated from the stomach of the euphausiid Nyctiphanes simplex (Hansen, 1911) in the Gulf of California.</title>
        <authorList>
            <person name="Gomez-Gil B."/>
            <person name="Aguilar-Mendez M."/>
            <person name="Lopez-Cortes A."/>
            <person name="Gomez-Gutierrez J."/>
            <person name="Roque A."/>
            <person name="Lang E."/>
            <person name="Gonzalez-Castillo A."/>
        </authorList>
    </citation>
    <scope>NUCLEOTIDE SEQUENCE [LARGE SCALE GENOMIC DNA]</scope>
    <source>
        <strain evidence="2 3">CAIM 600</strain>
    </source>
</reference>
<evidence type="ECO:0000313" key="2">
    <source>
        <dbReference type="EMBL" id="RXJ72363.1"/>
    </source>
</evidence>
<dbReference type="PIRSF" id="PIRSF028160">
    <property type="entry name" value="UCP028160"/>
    <property type="match status" value="1"/>
</dbReference>
<dbReference type="RefSeq" id="WP_129123143.1">
    <property type="nucleotide sequence ID" value="NZ_PEIB01000022.1"/>
</dbReference>
<evidence type="ECO:0000313" key="3">
    <source>
        <dbReference type="Proteomes" id="UP000290287"/>
    </source>
</evidence>
<dbReference type="AlphaFoldDB" id="A0A4Q0YPA7"/>
<organism evidence="2 3">
    <name type="scientific">Veronia nyctiphanis</name>
    <dbReference type="NCBI Taxonomy" id="1278244"/>
    <lineage>
        <taxon>Bacteria</taxon>
        <taxon>Pseudomonadati</taxon>
        <taxon>Pseudomonadota</taxon>
        <taxon>Gammaproteobacteria</taxon>
        <taxon>Vibrionales</taxon>
        <taxon>Vibrionaceae</taxon>
        <taxon>Veronia</taxon>
    </lineage>
</organism>
<dbReference type="InterPro" id="IPR016872">
    <property type="entry name" value="UCP028160"/>
</dbReference>
<keyword evidence="2" id="KW-0413">Isomerase</keyword>
<dbReference type="PROSITE" id="PS51257">
    <property type="entry name" value="PROKAR_LIPOPROTEIN"/>
    <property type="match status" value="1"/>
</dbReference>